<evidence type="ECO:0000256" key="1">
    <source>
        <dbReference type="SAM" id="MobiDB-lite"/>
    </source>
</evidence>
<proteinExistence type="predicted"/>
<dbReference type="RefSeq" id="WP_219069307.1">
    <property type="nucleotide sequence ID" value="NZ_CAJUXY010000053.1"/>
</dbReference>
<evidence type="ECO:0000313" key="3">
    <source>
        <dbReference type="Proteomes" id="UP001056610"/>
    </source>
</evidence>
<keyword evidence="3" id="KW-1185">Reference proteome</keyword>
<evidence type="ECO:0000313" key="2">
    <source>
        <dbReference type="EMBL" id="UQX09431.1"/>
    </source>
</evidence>
<protein>
    <submittedName>
        <fullName evidence="2">Uncharacterized protein</fullName>
    </submittedName>
</protein>
<dbReference type="Proteomes" id="UP001056610">
    <property type="component" value="Chromosome"/>
</dbReference>
<sequence length="128" mass="13065">MTQAVLIANEDGGHRARPAAVPLRMNPSARACTRRRAFGRRTCPPAVLAAANLIPVSAQLPEQRQLSASLGLLPARQDPHAGGPAGQPVAAGGLAQQPGQPGGLRVLARCPRAAMIASNPPGIAAPRP</sequence>
<accession>A0ABY4QG10</accession>
<organism evidence="2 3">
    <name type="scientific">Candidatus Mycobacterium methanotrophicum</name>
    <dbReference type="NCBI Taxonomy" id="2943498"/>
    <lineage>
        <taxon>Bacteria</taxon>
        <taxon>Bacillati</taxon>
        <taxon>Actinomycetota</taxon>
        <taxon>Actinomycetes</taxon>
        <taxon>Mycobacteriales</taxon>
        <taxon>Mycobacteriaceae</taxon>
        <taxon>Mycobacterium</taxon>
    </lineage>
</organism>
<feature type="compositionally biased region" description="Low complexity" evidence="1">
    <location>
        <begin position="86"/>
        <end position="99"/>
    </location>
</feature>
<gene>
    <name evidence="2" type="ORF">M5I08_13470</name>
</gene>
<dbReference type="EMBL" id="CP097320">
    <property type="protein sequence ID" value="UQX09431.1"/>
    <property type="molecule type" value="Genomic_DNA"/>
</dbReference>
<reference evidence="2" key="1">
    <citation type="submission" date="2022-05" db="EMBL/GenBank/DDBJ databases">
        <title>A methanotrophic Mycobacterium dominates a cave microbial ecosystem.</title>
        <authorList>
            <person name="Van Spanning R.J.M."/>
            <person name="Guan Q."/>
            <person name="Melkonian C."/>
            <person name="Gallant J."/>
            <person name="Polerecky L."/>
            <person name="Flot J.-F."/>
            <person name="Brandt B.W."/>
            <person name="Braster M."/>
            <person name="Iturbe Espinoza P."/>
            <person name="Aerts J."/>
            <person name="Meima-Franke M."/>
            <person name="Piersma S.R."/>
            <person name="Bunduc C."/>
            <person name="Ummels R."/>
            <person name="Pain A."/>
            <person name="Fleming E.J."/>
            <person name="van der Wel N."/>
            <person name="Gherman V.D."/>
            <person name="Sarbu S.M."/>
            <person name="Bodelier P.L.E."/>
            <person name="Bitter W."/>
        </authorList>
    </citation>
    <scope>NUCLEOTIDE SEQUENCE</scope>
    <source>
        <strain evidence="2">Sulfur Cave</strain>
    </source>
</reference>
<name>A0ABY4QG10_9MYCO</name>
<feature type="region of interest" description="Disordered" evidence="1">
    <location>
        <begin position="74"/>
        <end position="104"/>
    </location>
</feature>